<feature type="region of interest" description="Disordered" evidence="5">
    <location>
        <begin position="596"/>
        <end position="624"/>
    </location>
</feature>
<evidence type="ECO:0000256" key="3">
    <source>
        <dbReference type="ARBA" id="ARBA00022833"/>
    </source>
</evidence>
<feature type="region of interest" description="Disordered" evidence="5">
    <location>
        <begin position="342"/>
        <end position="391"/>
    </location>
</feature>
<feature type="compositionally biased region" description="Acidic residues" evidence="5">
    <location>
        <begin position="371"/>
        <end position="391"/>
    </location>
</feature>
<proteinExistence type="predicted"/>
<evidence type="ECO:0000259" key="6">
    <source>
        <dbReference type="PROSITE" id="PS50089"/>
    </source>
</evidence>
<dbReference type="SMART" id="SM00184">
    <property type="entry name" value="RING"/>
    <property type="match status" value="1"/>
</dbReference>
<dbReference type="InterPro" id="IPR047126">
    <property type="entry name" value="RNF141-like"/>
</dbReference>
<evidence type="ECO:0000313" key="7">
    <source>
        <dbReference type="EMBL" id="TFK17556.1"/>
    </source>
</evidence>
<dbReference type="Proteomes" id="UP000307440">
    <property type="component" value="Unassembled WGS sequence"/>
</dbReference>
<dbReference type="Pfam" id="PF00097">
    <property type="entry name" value="zf-C3HC4"/>
    <property type="match status" value="1"/>
</dbReference>
<dbReference type="Pfam" id="PF26609">
    <property type="entry name" value="DUF8191"/>
    <property type="match status" value="1"/>
</dbReference>
<dbReference type="PROSITE" id="PS50089">
    <property type="entry name" value="ZF_RING_2"/>
    <property type="match status" value="1"/>
</dbReference>
<organism evidence="7 8">
    <name type="scientific">Coprinopsis marcescibilis</name>
    <name type="common">Agaric fungus</name>
    <name type="synonym">Psathyrella marcescibilis</name>
    <dbReference type="NCBI Taxonomy" id="230819"/>
    <lineage>
        <taxon>Eukaryota</taxon>
        <taxon>Fungi</taxon>
        <taxon>Dikarya</taxon>
        <taxon>Basidiomycota</taxon>
        <taxon>Agaricomycotina</taxon>
        <taxon>Agaricomycetes</taxon>
        <taxon>Agaricomycetidae</taxon>
        <taxon>Agaricales</taxon>
        <taxon>Agaricineae</taxon>
        <taxon>Psathyrellaceae</taxon>
        <taxon>Coprinopsis</taxon>
    </lineage>
</organism>
<feature type="compositionally biased region" description="Acidic residues" evidence="5">
    <location>
        <begin position="598"/>
        <end position="624"/>
    </location>
</feature>
<evidence type="ECO:0000313" key="8">
    <source>
        <dbReference type="Proteomes" id="UP000307440"/>
    </source>
</evidence>
<dbReference type="InterPro" id="IPR013083">
    <property type="entry name" value="Znf_RING/FYVE/PHD"/>
</dbReference>
<feature type="compositionally biased region" description="Polar residues" evidence="5">
    <location>
        <begin position="1"/>
        <end position="11"/>
    </location>
</feature>
<feature type="region of interest" description="Disordered" evidence="5">
    <location>
        <begin position="408"/>
        <end position="427"/>
    </location>
</feature>
<reference evidence="7 8" key="1">
    <citation type="journal article" date="2019" name="Nat. Ecol. Evol.">
        <title>Megaphylogeny resolves global patterns of mushroom evolution.</title>
        <authorList>
            <person name="Varga T."/>
            <person name="Krizsan K."/>
            <person name="Foldi C."/>
            <person name="Dima B."/>
            <person name="Sanchez-Garcia M."/>
            <person name="Sanchez-Ramirez S."/>
            <person name="Szollosi G.J."/>
            <person name="Szarkandi J.G."/>
            <person name="Papp V."/>
            <person name="Albert L."/>
            <person name="Andreopoulos W."/>
            <person name="Angelini C."/>
            <person name="Antonin V."/>
            <person name="Barry K.W."/>
            <person name="Bougher N.L."/>
            <person name="Buchanan P."/>
            <person name="Buyck B."/>
            <person name="Bense V."/>
            <person name="Catcheside P."/>
            <person name="Chovatia M."/>
            <person name="Cooper J."/>
            <person name="Damon W."/>
            <person name="Desjardin D."/>
            <person name="Finy P."/>
            <person name="Geml J."/>
            <person name="Haridas S."/>
            <person name="Hughes K."/>
            <person name="Justo A."/>
            <person name="Karasinski D."/>
            <person name="Kautmanova I."/>
            <person name="Kiss B."/>
            <person name="Kocsube S."/>
            <person name="Kotiranta H."/>
            <person name="LaButti K.M."/>
            <person name="Lechner B.E."/>
            <person name="Liimatainen K."/>
            <person name="Lipzen A."/>
            <person name="Lukacs Z."/>
            <person name="Mihaltcheva S."/>
            <person name="Morgado L.N."/>
            <person name="Niskanen T."/>
            <person name="Noordeloos M.E."/>
            <person name="Ohm R.A."/>
            <person name="Ortiz-Santana B."/>
            <person name="Ovrebo C."/>
            <person name="Racz N."/>
            <person name="Riley R."/>
            <person name="Savchenko A."/>
            <person name="Shiryaev A."/>
            <person name="Soop K."/>
            <person name="Spirin V."/>
            <person name="Szebenyi C."/>
            <person name="Tomsovsky M."/>
            <person name="Tulloss R.E."/>
            <person name="Uehling J."/>
            <person name="Grigoriev I.V."/>
            <person name="Vagvolgyi C."/>
            <person name="Papp T."/>
            <person name="Martin F.M."/>
            <person name="Miettinen O."/>
            <person name="Hibbett D.S."/>
            <person name="Nagy L.G."/>
        </authorList>
    </citation>
    <scope>NUCLEOTIDE SEQUENCE [LARGE SCALE GENOMIC DNA]</scope>
    <source>
        <strain evidence="7 8">CBS 121175</strain>
    </source>
</reference>
<dbReference type="InterPro" id="IPR018957">
    <property type="entry name" value="Znf_C3HC4_RING-type"/>
</dbReference>
<dbReference type="AlphaFoldDB" id="A0A5C3KBU7"/>
<dbReference type="Gene3D" id="3.30.40.10">
    <property type="entry name" value="Zinc/RING finger domain, C3HC4 (zinc finger)"/>
    <property type="match status" value="1"/>
</dbReference>
<gene>
    <name evidence="7" type="ORF">FA15DRAFT_675991</name>
</gene>
<keyword evidence="8" id="KW-1185">Reference proteome</keyword>
<accession>A0A5C3KBU7</accession>
<dbReference type="OrthoDB" id="6105938at2759"/>
<dbReference type="EMBL" id="ML210492">
    <property type="protein sequence ID" value="TFK17556.1"/>
    <property type="molecule type" value="Genomic_DNA"/>
</dbReference>
<evidence type="ECO:0000256" key="1">
    <source>
        <dbReference type="ARBA" id="ARBA00022723"/>
    </source>
</evidence>
<evidence type="ECO:0000256" key="4">
    <source>
        <dbReference type="PROSITE-ProRule" id="PRU00175"/>
    </source>
</evidence>
<feature type="compositionally biased region" description="Basic and acidic residues" evidence="5">
    <location>
        <begin position="12"/>
        <end position="22"/>
    </location>
</feature>
<dbReference type="InterPro" id="IPR017907">
    <property type="entry name" value="Znf_RING_CS"/>
</dbReference>
<dbReference type="InterPro" id="IPR001841">
    <property type="entry name" value="Znf_RING"/>
</dbReference>
<dbReference type="PANTHER" id="PTHR12109">
    <property type="entry name" value="RING FINGER PROTEIN 141-RELATED"/>
    <property type="match status" value="1"/>
</dbReference>
<feature type="region of interest" description="Disordered" evidence="5">
    <location>
        <begin position="1"/>
        <end position="46"/>
    </location>
</feature>
<keyword evidence="1" id="KW-0479">Metal-binding</keyword>
<feature type="domain" description="RING-type" evidence="6">
    <location>
        <begin position="258"/>
        <end position="315"/>
    </location>
</feature>
<dbReference type="InterPro" id="IPR058504">
    <property type="entry name" value="DUF8191"/>
</dbReference>
<dbReference type="STRING" id="230819.A0A5C3KBU7"/>
<protein>
    <recommendedName>
        <fullName evidence="6">RING-type domain-containing protein</fullName>
    </recommendedName>
</protein>
<evidence type="ECO:0000256" key="5">
    <source>
        <dbReference type="SAM" id="MobiDB-lite"/>
    </source>
</evidence>
<evidence type="ECO:0000256" key="2">
    <source>
        <dbReference type="ARBA" id="ARBA00022771"/>
    </source>
</evidence>
<dbReference type="GO" id="GO:0008270">
    <property type="term" value="F:zinc ion binding"/>
    <property type="evidence" value="ECO:0007669"/>
    <property type="project" value="UniProtKB-KW"/>
</dbReference>
<keyword evidence="3" id="KW-0862">Zinc</keyword>
<dbReference type="SUPFAM" id="SSF57850">
    <property type="entry name" value="RING/U-box"/>
    <property type="match status" value="1"/>
</dbReference>
<name>A0A5C3KBU7_COPMA</name>
<keyword evidence="2 4" id="KW-0863">Zinc-finger</keyword>
<dbReference type="PROSITE" id="PS00518">
    <property type="entry name" value="ZF_RING_1"/>
    <property type="match status" value="1"/>
</dbReference>
<sequence>MNTKTPVNSDAETTRINEKDVAKASYHQRLLADPRPISVKQRTEGDVRRVAPIGPQAPTLNTHRFSVDDKPRHYLDIYSPFEPRYHKRPTPHSTAIALPEQHQSTNALATFSMPTSAHVPQRHQPLSVMGSGRTKKENLRAPALLEQRSRNSLPVRGISVLDLGRKEAEGLPSLPFDTDRGSQLGWESMQHELELLRKAVQEMHKTTRKQTKKIEELKNSLSSNAQLLRDRENEVAELKLKYIKSENLISTIESSVQCQICMELPLRPFSLAPCGHVLCLTCLQEWFRTSTTHDEDDEDPPETNVLRPKTCPCCRSLVRHRPSPVFMVKAVSSALIKEKEIAAGPSASGERSDGIPDLGEEDPWRGIFPSSDDDGESDEDLGGDSSDDLEDGEVDDWMIALDASGNPHFSWSSESEDEDEDNYPLGRYAQYDDTTSEEEEVDLSVRFNLPRWEPASVNINPDDYDFDGFDDETRENTLALLRRGCSWEMIQNFNMEYAHLRGIIVCLRSINHLYLSDDDDSTDEEVADGERLHRVYLGFNIILEEDDRDGEAYIHSVLDDIRNHPERWRKTRLNDGRRSMEVRRLVPFYGFERGNTTTDDEIWSDSEEGDGDEDDGGDVDLDLG</sequence>